<proteinExistence type="predicted"/>
<name>A0ACC7NYV7_9BACL</name>
<evidence type="ECO:0000313" key="2">
    <source>
        <dbReference type="Proteomes" id="UP001631969"/>
    </source>
</evidence>
<keyword evidence="1" id="KW-0378">Hydrolase</keyword>
<accession>A0ACC7NYV7</accession>
<reference evidence="1" key="1">
    <citation type="submission" date="2024-12" db="EMBL/GenBank/DDBJ databases">
        <authorList>
            <person name="Wu N."/>
        </authorList>
    </citation>
    <scope>NUCLEOTIDE SEQUENCE</scope>
    <source>
        <strain evidence="1">P15</strain>
    </source>
</reference>
<organism evidence="1 2">
    <name type="scientific">Paenibacillus mesotrionivorans</name>
    <dbReference type="NCBI Taxonomy" id="3160968"/>
    <lineage>
        <taxon>Bacteria</taxon>
        <taxon>Bacillati</taxon>
        <taxon>Bacillota</taxon>
        <taxon>Bacilli</taxon>
        <taxon>Bacillales</taxon>
        <taxon>Paenibacillaceae</taxon>
        <taxon>Paenibacillus</taxon>
    </lineage>
</organism>
<gene>
    <name evidence="1" type="ORF">ACI1P1_16730</name>
</gene>
<dbReference type="Proteomes" id="UP001631969">
    <property type="component" value="Unassembled WGS sequence"/>
</dbReference>
<protein>
    <submittedName>
        <fullName evidence="1">Glycoside hydrolase family 2 TIM barrel-domain containing protein</fullName>
    </submittedName>
</protein>
<dbReference type="EMBL" id="JBJURJ010000010">
    <property type="protein sequence ID" value="MFM9329943.1"/>
    <property type="molecule type" value="Genomic_DNA"/>
</dbReference>
<sequence length="852" mass="95495">MQSITLTEGWEHYRGGLGGIWEVWRADKLPNSFFHLPWERVYLPHCFNSHDGVDPDVKYYQGEGWYRTRLQVNNPYPGGRTLLHFEGVGQKSAVFIHTEEVARHNGGYDEFTVDITEAVERIRQHPLYGECVPLAVVADNSRDLQTVPSDISDFNLYGGIYRHVHLVYVPAVSLERVHVEVRTEAKSGVGEKEAAPASALATGDAGTDAAGANNTSTAQPGFRAKISVRARLYNPEGLTGETRLTAVIRDPSGAEIRRFEKACSLPQDGMEELASFVLEEPELWSPDQPSMYTCEVTLTGASGDTGVAERFGVRHFEFVEKGPFRLNGQRLLLNGTQRHEDHAGVGAAMTEELIRAEMQLVKEMGTNFIRLGHYQQSRLVLELCDELGLLVWEEIPWCRGGLGNEAYKTQCRDMLRAMINQHYNHPSVIIWGLGNENDWEGDYDYFDKEAIRGFMKELHELSHHLDDSRVTAIRRCEFCKDIVDVYSPSIWAGWYRGIYTQYETYTRNEFEQTDRFFHMEWGADNMAGRHVEKPYTGFAEIASGTTAEERDGDFLMSGGDPRVSVLGDWSETYFCDLIDWHLKCQETMGWLTGTAQWVFKDFSTPVRPDNPVPYVNQKGVVERDLTKKEAFYVFQSYWSTEPMVRIYGHSWKVRWGKEGEKKRVRVYSNCRFVELFVNGESQGVKERNSQDFPCAGLRWDVLLPEGSNELKALGWGGTLGKNDSANTGAGNGTTVGLEAAVEDQAQLHYQTAVWSAPAQLRLTARRVAEDRVLLEAEAYDTNGVYCADAACFVRFSGAGDGRLLDNLGTTRGSRLVQLANGRAAIFAEVKPGAGFVAAVSSAGLPAAHVVVE</sequence>
<keyword evidence="2" id="KW-1185">Reference proteome</keyword>
<evidence type="ECO:0000313" key="1">
    <source>
        <dbReference type="EMBL" id="MFM9329943.1"/>
    </source>
</evidence>
<comment type="caution">
    <text evidence="1">The sequence shown here is derived from an EMBL/GenBank/DDBJ whole genome shotgun (WGS) entry which is preliminary data.</text>
</comment>